<gene>
    <name evidence="5" type="ORF">BDV40DRAFT_91145</name>
</gene>
<accession>A0A5N6UD60</accession>
<proteinExistence type="predicted"/>
<dbReference type="InterPro" id="IPR036568">
    <property type="entry name" value="GGCT-like_sf"/>
</dbReference>
<dbReference type="PANTHER" id="PTHR12935:SF0">
    <property type="entry name" value="GAMMA-GLUTAMYLCYCLOTRANSFERASE"/>
    <property type="match status" value="1"/>
</dbReference>
<feature type="region of interest" description="Disordered" evidence="4">
    <location>
        <begin position="29"/>
        <end position="48"/>
    </location>
</feature>
<evidence type="ECO:0000256" key="1">
    <source>
        <dbReference type="ARBA" id="ARBA00012346"/>
    </source>
</evidence>
<dbReference type="PANTHER" id="PTHR12935">
    <property type="entry name" value="GAMMA-GLUTAMYLCYCLOTRANSFERASE"/>
    <property type="match status" value="1"/>
</dbReference>
<dbReference type="CDD" id="cd06661">
    <property type="entry name" value="GGCT_like"/>
    <property type="match status" value="1"/>
</dbReference>
<dbReference type="EC" id="4.3.2.9" evidence="1"/>
<feature type="compositionally biased region" description="Low complexity" evidence="4">
    <location>
        <begin position="29"/>
        <end position="38"/>
    </location>
</feature>
<protein>
    <recommendedName>
        <fullName evidence="1">gamma-glutamylcyclotransferase</fullName>
        <ecNumber evidence="1">4.3.2.9</ecNumber>
    </recommendedName>
</protein>
<keyword evidence="2" id="KW-0456">Lyase</keyword>
<feature type="region of interest" description="Disordered" evidence="4">
    <location>
        <begin position="1"/>
        <end position="20"/>
    </location>
</feature>
<dbReference type="Gene3D" id="3.10.490.10">
    <property type="entry name" value="Gamma-glutamyl cyclotransferase-like"/>
    <property type="match status" value="1"/>
</dbReference>
<reference evidence="5 6" key="1">
    <citation type="submission" date="2019-04" db="EMBL/GenBank/DDBJ databases">
        <title>Friends and foes A comparative genomics study of 23 Aspergillus species from section Flavi.</title>
        <authorList>
            <consortium name="DOE Joint Genome Institute"/>
            <person name="Kjaerbolling I."/>
            <person name="Vesth T."/>
            <person name="Frisvad J.C."/>
            <person name="Nybo J.L."/>
            <person name="Theobald S."/>
            <person name="Kildgaard S."/>
            <person name="Isbrandt T."/>
            <person name="Kuo A."/>
            <person name="Sato A."/>
            <person name="Lyhne E.K."/>
            <person name="Kogle M.E."/>
            <person name="Wiebenga A."/>
            <person name="Kun R.S."/>
            <person name="Lubbers R.J."/>
            <person name="Makela M.R."/>
            <person name="Barry K."/>
            <person name="Chovatia M."/>
            <person name="Clum A."/>
            <person name="Daum C."/>
            <person name="Haridas S."/>
            <person name="He G."/>
            <person name="LaButti K."/>
            <person name="Lipzen A."/>
            <person name="Mondo S."/>
            <person name="Riley R."/>
            <person name="Salamov A."/>
            <person name="Simmons B.A."/>
            <person name="Magnuson J.K."/>
            <person name="Henrissat B."/>
            <person name="Mortensen U.H."/>
            <person name="Larsen T.O."/>
            <person name="Devries R.P."/>
            <person name="Grigoriev I.V."/>
            <person name="Machida M."/>
            <person name="Baker S.E."/>
            <person name="Andersen M.R."/>
        </authorList>
    </citation>
    <scope>NUCLEOTIDE SEQUENCE [LARGE SCALE GENOMIC DNA]</scope>
    <source>
        <strain evidence="5 6">CBS 117626</strain>
    </source>
</reference>
<dbReference type="Proteomes" id="UP000326950">
    <property type="component" value="Unassembled WGS sequence"/>
</dbReference>
<name>A0A5N6UD60_ASPTM</name>
<dbReference type="GO" id="GO:0003839">
    <property type="term" value="F:gamma-glutamylcyclotransferase activity"/>
    <property type="evidence" value="ECO:0007669"/>
    <property type="project" value="UniProtKB-EC"/>
</dbReference>
<evidence type="ECO:0000313" key="6">
    <source>
        <dbReference type="Proteomes" id="UP000326950"/>
    </source>
</evidence>
<keyword evidence="6" id="KW-1185">Reference proteome</keyword>
<dbReference type="OrthoDB" id="2924818at2759"/>
<dbReference type="InterPro" id="IPR017939">
    <property type="entry name" value="G-Glutamylcylcotransferase"/>
</dbReference>
<evidence type="ECO:0000256" key="4">
    <source>
        <dbReference type="SAM" id="MobiDB-lite"/>
    </source>
</evidence>
<evidence type="ECO:0000256" key="3">
    <source>
        <dbReference type="PIRSR" id="PIRSR617939-2"/>
    </source>
</evidence>
<evidence type="ECO:0000313" key="5">
    <source>
        <dbReference type="EMBL" id="KAE8156131.1"/>
    </source>
</evidence>
<dbReference type="SUPFAM" id="SSF110857">
    <property type="entry name" value="Gamma-glutamyl cyclotransferase-like"/>
    <property type="match status" value="1"/>
</dbReference>
<organism evidence="5 6">
    <name type="scientific">Aspergillus tamarii</name>
    <dbReference type="NCBI Taxonomy" id="41984"/>
    <lineage>
        <taxon>Eukaryota</taxon>
        <taxon>Fungi</taxon>
        <taxon>Dikarya</taxon>
        <taxon>Ascomycota</taxon>
        <taxon>Pezizomycotina</taxon>
        <taxon>Eurotiomycetes</taxon>
        <taxon>Eurotiomycetidae</taxon>
        <taxon>Eurotiales</taxon>
        <taxon>Aspergillaceae</taxon>
        <taxon>Aspergillus</taxon>
        <taxon>Aspergillus subgen. Circumdati</taxon>
    </lineage>
</organism>
<dbReference type="AlphaFoldDB" id="A0A5N6UD60"/>
<sequence length="254" mass="28993">MHIQDTTIVKPPTFNQPDIELDPTAHTTITITTSPHPSDNSTTTPQQIKPRPLYFAYGSNLSFTQMRLRCTCDPDLSSKPVAIARLDHWRWLICQAGYANVIPPAELRVGREADEGEDVPVSGDEDAVYGVLYEMDFEDERLLDGYEGIDRSALPSRATHKVPAHIRPTEQGHGDYNKWYVPATVTVWLDEEQKKRREHGVIETLVYVDEERVRVGPPRDEYIPRMNRAIREAESLGFPKKWADEVMRKSIPLN</sequence>
<evidence type="ECO:0000256" key="2">
    <source>
        <dbReference type="ARBA" id="ARBA00023239"/>
    </source>
</evidence>
<dbReference type="InterPro" id="IPR013024">
    <property type="entry name" value="GGCT-like"/>
</dbReference>
<dbReference type="EMBL" id="ML738777">
    <property type="protein sequence ID" value="KAE8156131.1"/>
    <property type="molecule type" value="Genomic_DNA"/>
</dbReference>
<feature type="binding site" evidence="3">
    <location>
        <begin position="54"/>
        <end position="59"/>
    </location>
    <ligand>
        <name>substrate</name>
    </ligand>
</feature>